<reference evidence="1 2" key="1">
    <citation type="submission" date="2019-05" db="EMBL/GenBank/DDBJ databases">
        <title>Another draft genome of Portunus trituberculatus and its Hox gene families provides insights of decapod evolution.</title>
        <authorList>
            <person name="Jeong J.-H."/>
            <person name="Song I."/>
            <person name="Kim S."/>
            <person name="Choi T."/>
            <person name="Kim D."/>
            <person name="Ryu S."/>
            <person name="Kim W."/>
        </authorList>
    </citation>
    <scope>NUCLEOTIDE SEQUENCE [LARGE SCALE GENOMIC DNA]</scope>
    <source>
        <tissue evidence="1">Muscle</tissue>
    </source>
</reference>
<evidence type="ECO:0000313" key="1">
    <source>
        <dbReference type="EMBL" id="MPC99454.1"/>
    </source>
</evidence>
<dbReference type="EMBL" id="VSRR010118416">
    <property type="protein sequence ID" value="MPC99454.1"/>
    <property type="molecule type" value="Genomic_DNA"/>
</dbReference>
<accession>A0A5B7K4B1</accession>
<comment type="caution">
    <text evidence="1">The sequence shown here is derived from an EMBL/GenBank/DDBJ whole genome shotgun (WGS) entry which is preliminary data.</text>
</comment>
<gene>
    <name evidence="1" type="ORF">E2C01_094867</name>
</gene>
<keyword evidence="2" id="KW-1185">Reference proteome</keyword>
<proteinExistence type="predicted"/>
<protein>
    <submittedName>
        <fullName evidence="1">Uncharacterized protein</fullName>
    </submittedName>
</protein>
<sequence>MKLERTRDSTRSLPSGWTAAEDQRVRRCVSYSSFSYSSSSSLNPHKVLIVLMVMKIRDSIASSLPGWTRSGVARPGD</sequence>
<evidence type="ECO:0000313" key="2">
    <source>
        <dbReference type="Proteomes" id="UP000324222"/>
    </source>
</evidence>
<name>A0A5B7K4B1_PORTR</name>
<dbReference type="AlphaFoldDB" id="A0A5B7K4B1"/>
<dbReference type="Proteomes" id="UP000324222">
    <property type="component" value="Unassembled WGS sequence"/>
</dbReference>
<organism evidence="1 2">
    <name type="scientific">Portunus trituberculatus</name>
    <name type="common">Swimming crab</name>
    <name type="synonym">Neptunus trituberculatus</name>
    <dbReference type="NCBI Taxonomy" id="210409"/>
    <lineage>
        <taxon>Eukaryota</taxon>
        <taxon>Metazoa</taxon>
        <taxon>Ecdysozoa</taxon>
        <taxon>Arthropoda</taxon>
        <taxon>Crustacea</taxon>
        <taxon>Multicrustacea</taxon>
        <taxon>Malacostraca</taxon>
        <taxon>Eumalacostraca</taxon>
        <taxon>Eucarida</taxon>
        <taxon>Decapoda</taxon>
        <taxon>Pleocyemata</taxon>
        <taxon>Brachyura</taxon>
        <taxon>Eubrachyura</taxon>
        <taxon>Portunoidea</taxon>
        <taxon>Portunidae</taxon>
        <taxon>Portuninae</taxon>
        <taxon>Portunus</taxon>
    </lineage>
</organism>